<keyword evidence="9 10" id="KW-0143">Chaperone</keyword>
<evidence type="ECO:0000256" key="8">
    <source>
        <dbReference type="ARBA" id="ARBA00023014"/>
    </source>
</evidence>
<evidence type="ECO:0000256" key="10">
    <source>
        <dbReference type="RuleBase" id="RU364116"/>
    </source>
</evidence>
<gene>
    <name evidence="12" type="primary">hemN</name>
    <name evidence="12" type="ORF">CKSOR_00335</name>
</gene>
<keyword evidence="8 10" id="KW-0411">Iron-sulfur</keyword>
<dbReference type="InterPro" id="IPR013785">
    <property type="entry name" value="Aldolase_TIM"/>
</dbReference>
<dbReference type="GO" id="GO:0005737">
    <property type="term" value="C:cytoplasm"/>
    <property type="evidence" value="ECO:0007669"/>
    <property type="project" value="UniProtKB-SubCell"/>
</dbReference>
<organism evidence="12 13">
    <name type="scientific">Candidatus Kinetoplastidibacterium kentomonadis</name>
    <dbReference type="NCBI Taxonomy" id="1576550"/>
    <lineage>
        <taxon>Bacteria</taxon>
        <taxon>Pseudomonadati</taxon>
        <taxon>Pseudomonadota</taxon>
        <taxon>Betaproteobacteria</taxon>
        <taxon>Candidatus Kinetoplastidibacterium</taxon>
    </lineage>
</organism>
<dbReference type="SFLD" id="SFLDS00029">
    <property type="entry name" value="Radical_SAM"/>
    <property type="match status" value="1"/>
</dbReference>
<dbReference type="InterPro" id="IPR010723">
    <property type="entry name" value="HemN_C"/>
</dbReference>
<evidence type="ECO:0000256" key="5">
    <source>
        <dbReference type="ARBA" id="ARBA00022691"/>
    </source>
</evidence>
<dbReference type="InterPro" id="IPR006638">
    <property type="entry name" value="Elp3/MiaA/NifB-like_rSAM"/>
</dbReference>
<evidence type="ECO:0000256" key="7">
    <source>
        <dbReference type="ARBA" id="ARBA00023004"/>
    </source>
</evidence>
<dbReference type="AlphaFoldDB" id="A0A3Q8EY66"/>
<evidence type="ECO:0000313" key="13">
    <source>
        <dbReference type="Proteomes" id="UP000266796"/>
    </source>
</evidence>
<evidence type="ECO:0000256" key="4">
    <source>
        <dbReference type="ARBA" id="ARBA00022617"/>
    </source>
</evidence>
<dbReference type="Gene3D" id="3.20.20.70">
    <property type="entry name" value="Aldolase class I"/>
    <property type="match status" value="1"/>
</dbReference>
<dbReference type="PROSITE" id="PS51918">
    <property type="entry name" value="RADICAL_SAM"/>
    <property type="match status" value="1"/>
</dbReference>
<dbReference type="Proteomes" id="UP000266796">
    <property type="component" value="Chromosome"/>
</dbReference>
<dbReference type="SFLD" id="SFLDG01065">
    <property type="entry name" value="anaerobic_coproporphyrinogen-I"/>
    <property type="match status" value="1"/>
</dbReference>
<dbReference type="SMART" id="SM00729">
    <property type="entry name" value="Elp3"/>
    <property type="match status" value="1"/>
</dbReference>
<dbReference type="GO" id="GO:0006779">
    <property type="term" value="P:porphyrin-containing compound biosynthetic process"/>
    <property type="evidence" value="ECO:0007669"/>
    <property type="project" value="InterPro"/>
</dbReference>
<evidence type="ECO:0000256" key="2">
    <source>
        <dbReference type="ARBA" id="ARBA00006100"/>
    </source>
</evidence>
<dbReference type="PANTHER" id="PTHR13932:SF5">
    <property type="entry name" value="RADICAL S-ADENOSYL METHIONINE DOMAIN-CONTAINING PROTEIN 1, MITOCHONDRIAL"/>
    <property type="match status" value="1"/>
</dbReference>
<protein>
    <recommendedName>
        <fullName evidence="3 10">Heme chaperone HemW</fullName>
    </recommendedName>
</protein>
<keyword evidence="13" id="KW-1185">Reference proteome</keyword>
<evidence type="ECO:0000256" key="3">
    <source>
        <dbReference type="ARBA" id="ARBA00017228"/>
    </source>
</evidence>
<keyword evidence="10" id="KW-0963">Cytoplasm</keyword>
<proteinExistence type="inferred from homology"/>
<dbReference type="GO" id="GO:0046872">
    <property type="term" value="F:metal ion binding"/>
    <property type="evidence" value="ECO:0007669"/>
    <property type="project" value="UniProtKB-UniRule"/>
</dbReference>
<keyword evidence="7 10" id="KW-0408">Iron</keyword>
<feature type="domain" description="Radical SAM core" evidence="11">
    <location>
        <begin position="19"/>
        <end position="253"/>
    </location>
</feature>
<dbReference type="NCBIfam" id="TIGR00539">
    <property type="entry name" value="hemN_rel"/>
    <property type="match status" value="1"/>
</dbReference>
<keyword evidence="10" id="KW-0004">4Fe-4S</keyword>
<evidence type="ECO:0000259" key="11">
    <source>
        <dbReference type="PROSITE" id="PS51918"/>
    </source>
</evidence>
<evidence type="ECO:0000256" key="9">
    <source>
        <dbReference type="ARBA" id="ARBA00023186"/>
    </source>
</evidence>
<keyword evidence="5 10" id="KW-0949">S-adenosyl-L-methionine</keyword>
<sequence length="400" mass="46210">MINKISFARFNNMHEVVNFFKLPPLSLYVHIPWCIKKCPYCDFNSYSVTSIKSIDEDLFFQTLQLDLEQALPFIWGRKIISVFLGGGTPSILSEYTVDKILNMIRKYLPLIPNAEIVLEANPSSIDFKKFVSFSKSGINRFSLGIQSFDDKFLKILGRSHSSNDAKKAIDIAQKTDARVNLDIMFALPNQTIEESLLDIQQALSYNTEHLSIYHLTIEPNTNFYKSKPILPNEDIAMMMENNIEKTMFNHNFEQYEVSAYAKNKKYSIHNMNYWTFGDYLGIGPGAHSKISNKNCVIREVRAYNPKLWTKLTNKNDKSHIVETKILNKKDLIFEFMLNVLRLKNGIDITLFQQRTGLNVTEIMKKIQTANELNLLEINSTNIKPTLKGWKFLNDLQSLFL</sequence>
<dbReference type="InterPro" id="IPR058240">
    <property type="entry name" value="rSAM_sf"/>
</dbReference>
<dbReference type="InterPro" id="IPR004559">
    <property type="entry name" value="HemW-like"/>
</dbReference>
<dbReference type="EMBL" id="CP025628">
    <property type="protein sequence ID" value="AWD32456.1"/>
    <property type="molecule type" value="Genomic_DNA"/>
</dbReference>
<dbReference type="PANTHER" id="PTHR13932">
    <property type="entry name" value="COPROPORPHYRINIGEN III OXIDASE"/>
    <property type="match status" value="1"/>
</dbReference>
<dbReference type="KEGG" id="kso:CKSOR_00335"/>
<dbReference type="InterPro" id="IPR007197">
    <property type="entry name" value="rSAM"/>
</dbReference>
<name>A0A3Q8EY66_9PROT</name>
<evidence type="ECO:0000256" key="6">
    <source>
        <dbReference type="ARBA" id="ARBA00022723"/>
    </source>
</evidence>
<dbReference type="SUPFAM" id="SSF102114">
    <property type="entry name" value="Radical SAM enzymes"/>
    <property type="match status" value="1"/>
</dbReference>
<evidence type="ECO:0000313" key="12">
    <source>
        <dbReference type="EMBL" id="AWD32456.1"/>
    </source>
</evidence>
<comment type="subcellular location">
    <subcellularLocation>
        <location evidence="10">Cytoplasm</location>
    </subcellularLocation>
</comment>
<dbReference type="GO" id="GO:0004109">
    <property type="term" value="F:coproporphyrinogen oxidase activity"/>
    <property type="evidence" value="ECO:0007669"/>
    <property type="project" value="InterPro"/>
</dbReference>
<comment type="cofactor">
    <cofactor evidence="1">
        <name>[4Fe-4S] cluster</name>
        <dbReference type="ChEBI" id="CHEBI:49883"/>
    </cofactor>
</comment>
<reference evidence="12 13" key="1">
    <citation type="journal article" date="2018" name="Parasitology">
        <title>The reduced genome of Candidatus Kinetoplastibacterium sorsogonicusi, the endosymbiont of Kentomonas sorsogonicus (Trypanosomatidae): loss of the haem-synthesis pathway.</title>
        <authorList>
            <person name="Silva F.M."/>
            <person name="Kostygov A.Y."/>
            <person name="Spodareva V.V."/>
            <person name="Butenko A."/>
            <person name="Tossou R."/>
            <person name="Lukes J."/>
            <person name="Yurchenko V."/>
            <person name="Alves J.M.P."/>
        </authorList>
    </citation>
    <scope>NUCLEOTIDE SEQUENCE [LARGE SCALE GENOMIC DNA]</scope>
    <source>
        <strain evidence="12 13">MF-08</strain>
    </source>
</reference>
<keyword evidence="6 10" id="KW-0479">Metal-binding</keyword>
<comment type="similarity">
    <text evidence="2">Belongs to the anaerobic coproporphyrinogen-III oxidase family. HemW subfamily.</text>
</comment>
<dbReference type="Pfam" id="PF04055">
    <property type="entry name" value="Radical_SAM"/>
    <property type="match status" value="1"/>
</dbReference>
<dbReference type="GO" id="GO:0051539">
    <property type="term" value="F:4 iron, 4 sulfur cluster binding"/>
    <property type="evidence" value="ECO:0007669"/>
    <property type="project" value="UniProtKB-UniRule"/>
</dbReference>
<evidence type="ECO:0000256" key="1">
    <source>
        <dbReference type="ARBA" id="ARBA00001966"/>
    </source>
</evidence>
<keyword evidence="4 10" id="KW-0349">Heme</keyword>
<accession>A0A3Q8EY66</accession>
<dbReference type="SFLD" id="SFLDF00562">
    <property type="entry name" value="HemN-like__clustered_with_heat"/>
    <property type="match status" value="1"/>
</dbReference>
<dbReference type="Pfam" id="PF06969">
    <property type="entry name" value="HemN_C"/>
    <property type="match status" value="1"/>
</dbReference>
<dbReference type="RefSeq" id="WP_234411232.1">
    <property type="nucleotide sequence ID" value="NZ_CP025628.1"/>
</dbReference>
<dbReference type="SFLD" id="SFLDF00288">
    <property type="entry name" value="HemN-like__clustered_with_nucl"/>
    <property type="match status" value="1"/>
</dbReference>
<dbReference type="InterPro" id="IPR034505">
    <property type="entry name" value="Coproporphyrinogen-III_oxidase"/>
</dbReference>
<comment type="function">
    <text evidence="10">Probably acts as a heme chaperone, transferring heme to an unknown acceptor. Binds one molecule of heme per monomer, possibly covalently. Binds 1 [4Fe-4S] cluster. The cluster is coordinated with 3 cysteines and an exchangeable S-adenosyl-L-methionine.</text>
</comment>
<keyword evidence="12" id="KW-0560">Oxidoreductase</keyword>
<dbReference type="CDD" id="cd01335">
    <property type="entry name" value="Radical_SAM"/>
    <property type="match status" value="1"/>
</dbReference>